<dbReference type="InterPro" id="IPR036420">
    <property type="entry name" value="BRCT_dom_sf"/>
</dbReference>
<feature type="region of interest" description="Disordered" evidence="8">
    <location>
        <begin position="1004"/>
        <end position="1388"/>
    </location>
</feature>
<feature type="compositionally biased region" description="Basic and acidic residues" evidence="8">
    <location>
        <begin position="1084"/>
        <end position="1095"/>
    </location>
</feature>
<reference evidence="13" key="1">
    <citation type="submission" date="2023-03" db="EMBL/GenBank/DDBJ databases">
        <authorList>
            <person name="Steffen K."/>
            <person name="Cardenas P."/>
        </authorList>
    </citation>
    <scope>NUCLEOTIDE SEQUENCE</scope>
</reference>
<dbReference type="PROSITE" id="PS51293">
    <property type="entry name" value="SANT"/>
    <property type="match status" value="1"/>
</dbReference>
<dbReference type="InterPro" id="IPR032450">
    <property type="entry name" value="SMARCC_N"/>
</dbReference>
<dbReference type="InterPro" id="IPR032451">
    <property type="entry name" value="SMARCC_C"/>
</dbReference>
<dbReference type="PROSITE" id="PS50934">
    <property type="entry name" value="SWIRM"/>
    <property type="match status" value="1"/>
</dbReference>
<dbReference type="InterPro" id="IPR009057">
    <property type="entry name" value="Homeodomain-like_sf"/>
</dbReference>
<feature type="compositionally biased region" description="Polar residues" evidence="8">
    <location>
        <begin position="1356"/>
        <end position="1365"/>
    </location>
</feature>
<keyword evidence="14" id="KW-1185">Reference proteome</keyword>
<feature type="region of interest" description="Disordered" evidence="8">
    <location>
        <begin position="796"/>
        <end position="870"/>
    </location>
</feature>
<name>A0AA35TVI6_GEOBA</name>
<comment type="caution">
    <text evidence="13">The sequence shown here is derived from an EMBL/GenBank/DDBJ whole genome shotgun (WGS) entry which is preliminary data.</text>
</comment>
<feature type="compositionally biased region" description="Low complexity" evidence="8">
    <location>
        <begin position="1150"/>
        <end position="1213"/>
    </location>
</feature>
<feature type="compositionally biased region" description="Low complexity" evidence="8">
    <location>
        <begin position="1223"/>
        <end position="1234"/>
    </location>
</feature>
<keyword evidence="7" id="KW-0175">Coiled coil</keyword>
<dbReference type="PANTHER" id="PTHR15381:SF1">
    <property type="entry name" value="CHONDROITIN SULFATE PROTEOGLYCAN 5"/>
    <property type="match status" value="1"/>
</dbReference>
<dbReference type="GO" id="GO:0048858">
    <property type="term" value="P:cell projection morphogenesis"/>
    <property type="evidence" value="ECO:0007669"/>
    <property type="project" value="TreeGrafter"/>
</dbReference>
<evidence type="ECO:0000313" key="14">
    <source>
        <dbReference type="Proteomes" id="UP001174909"/>
    </source>
</evidence>
<evidence type="ECO:0000256" key="1">
    <source>
        <dbReference type="ARBA" id="ARBA00004123"/>
    </source>
</evidence>
<evidence type="ECO:0000256" key="8">
    <source>
        <dbReference type="SAM" id="MobiDB-lite"/>
    </source>
</evidence>
<dbReference type="Pfam" id="PF16498">
    <property type="entry name" value="SWIRM-assoc_3"/>
    <property type="match status" value="1"/>
</dbReference>
<sequence length="1388" mass="150297">MVTRKKNGAPDSKHFEAPETVAKFEPVKQWLLKNCRKYTQADPPSNKNLAMLVCVMLQFQEDAMGRHVSNPALTKLPAPLFDDLNPGGSLCHILTTAYRVKTEQSWRRFDFHSPARIDRGMELFITIHRDLVQSKVWEPPKLFFDSSVSRQTVQQLTEIVKRHQGSVVDVVTSASHVIYPAPPPSQSPGDEFFRPVTVKGRNATVHWWYTPDSYDNVIPSSELGGVSVETPPTKQKQWWVSSRWLTDSDLYNEWMNEEDYELLLVDGRLKPTAPYLGFTRRKAVKISIPHEEPEPIELGSRRSRSKRRRTPSPPVAELRGSSKRKKTATTRRIPPRIRDDDQGSGVGGGGEEGEGEGGAVEEDVTKEMPNPAPLPKVEEVPLQSLSREATPTTAKLLELTPVSVAPSDEVAMDTNSQASSNAGSSGTMMVSPPKEAPSSITTLPQTTPTSSLQSSASMETASYQQQPQQQSGDAMKPEPPPTSTSSNGQPSSSSLSDQERRILSSKDSFPGTEVVVHQAHNIIIPSYSAWFHYNSINAIEKRSLPEFFNGKNRSKTPEIYLAYRNFMIDSFRLNPTEYLSVTSCRRNLAGDVGAILRVHGFLEQWGLTNYHVDNERQVHSMGPPSTAHFNVQVDTPMGVQPLPPSKTGQSASDQLVQLTDRKKDGETLTNGNFGLRGGVYGKEDSSMKPWTEQETLLLLEALELHQDDWNKVAQHVSSRTQDECILHFLKLPIEDRYLEEVSLGPLAFQPVPFSHQGNPVMSTVAFLASVVDPRVASAAAKAALAEFTKMKEELPKDLAKNASKPGGEKNGEDTKDSAGGERVKESSGGGEEGVKASGKEGVKESVEKSGDKGGEGGGTLPEALSMPGENSVQSAAASALAAAAVKAKHLALVEERKIKSLVALLVETQMKKLEIKLKHFEELETIMDRERETLELQRQQLLADRQQFQRDQIKASELRALQSPTLAAAPSTPLQFPPSRPPLRSPTLLTPSQPSATMAIIQSDSEGSKAKTNAGQVPMDQSDSAVTQASGSTDTVATVAVAATPEKPENDSVPSDPTPVAKEIDESSVTMATPGEESGVSGEGAKEGGEIREGGDEVAMETDQPQGTESAVSEPIPVTAESAKTLTPPPEVETPPTNITEDPPPDETPPTDTKTTPTTDETVPPSTNQTTPPTNEQTNQEATPVTKQTTPPPNEQTQETTPTDTEATPTTSTGADSAETISEATPTTDEAPPTSQQDESTSLDTADKDGKAEDTEVERVEGEGEKGEEGERMSSESSEQVPEEKGGGEEGEEGKREEVKGEEDEEGETNGTQAKDSPQEVGEKDTANEKTEENNEKITAEQEEPAMETEPPAEAIQSSSDSVSTEAIHPAAESSSPHDSPVGVSGEQ</sequence>
<evidence type="ECO:0000256" key="3">
    <source>
        <dbReference type="ARBA" id="ARBA00023015"/>
    </source>
</evidence>
<feature type="compositionally biased region" description="Basic and acidic residues" evidence="8">
    <location>
        <begin position="1317"/>
        <end position="1340"/>
    </location>
</feature>
<feature type="domain" description="SANT" evidence="11">
    <location>
        <begin position="685"/>
        <end position="736"/>
    </location>
</feature>
<dbReference type="GO" id="GO:0006355">
    <property type="term" value="P:regulation of DNA-templated transcription"/>
    <property type="evidence" value="ECO:0007669"/>
    <property type="project" value="UniProtKB-ARBA"/>
</dbReference>
<evidence type="ECO:0000256" key="7">
    <source>
        <dbReference type="SAM" id="Coils"/>
    </source>
</evidence>
<dbReference type="SUPFAM" id="SSF46689">
    <property type="entry name" value="Homeodomain-like"/>
    <property type="match status" value="2"/>
</dbReference>
<dbReference type="Pfam" id="PF04433">
    <property type="entry name" value="SWIRM"/>
    <property type="match status" value="1"/>
</dbReference>
<keyword evidence="5" id="KW-0539">Nucleus</keyword>
<feature type="compositionally biased region" description="Basic and acidic residues" evidence="8">
    <location>
        <begin position="806"/>
        <end position="825"/>
    </location>
</feature>
<dbReference type="Pfam" id="PF00249">
    <property type="entry name" value="Myb_DNA-binding"/>
    <property type="match status" value="1"/>
</dbReference>
<evidence type="ECO:0000256" key="6">
    <source>
        <dbReference type="ARBA" id="ARBA00049655"/>
    </source>
</evidence>
<dbReference type="Proteomes" id="UP001174909">
    <property type="component" value="Unassembled WGS sequence"/>
</dbReference>
<feature type="compositionally biased region" description="Low complexity" evidence="8">
    <location>
        <begin position="1035"/>
        <end position="1044"/>
    </location>
</feature>
<dbReference type="GO" id="GO:0045202">
    <property type="term" value="C:synapse"/>
    <property type="evidence" value="ECO:0007669"/>
    <property type="project" value="TreeGrafter"/>
</dbReference>
<dbReference type="Pfam" id="PF16495">
    <property type="entry name" value="SWIRM-assoc_1"/>
    <property type="match status" value="1"/>
</dbReference>
<dbReference type="EMBL" id="CASHTH010004204">
    <property type="protein sequence ID" value="CAI8054692.1"/>
    <property type="molecule type" value="Genomic_DNA"/>
</dbReference>
<keyword evidence="2" id="KW-0156">Chromatin regulator</keyword>
<feature type="domain" description="SWIRM" evidence="10">
    <location>
        <begin position="522"/>
        <end position="619"/>
    </location>
</feature>
<feature type="compositionally biased region" description="Polar residues" evidence="8">
    <location>
        <begin position="383"/>
        <end position="393"/>
    </location>
</feature>
<dbReference type="Gene3D" id="1.10.10.60">
    <property type="entry name" value="Homeodomain-like"/>
    <property type="match status" value="1"/>
</dbReference>
<dbReference type="InterPro" id="IPR049898">
    <property type="entry name" value="MARR_BRCT_CHROMO"/>
</dbReference>
<feature type="compositionally biased region" description="Basic and acidic residues" evidence="8">
    <location>
        <begin position="832"/>
        <end position="854"/>
    </location>
</feature>
<feature type="compositionally biased region" description="Low complexity" evidence="8">
    <location>
        <begin position="438"/>
        <end position="457"/>
    </location>
</feature>
<dbReference type="PROSITE" id="PS52032">
    <property type="entry name" value="MARR_BRCT_CHROMO"/>
    <property type="match status" value="1"/>
</dbReference>
<feature type="domain" description="Chromo" evidence="12">
    <location>
        <begin position="1"/>
        <end position="280"/>
    </location>
</feature>
<evidence type="ECO:0000313" key="13">
    <source>
        <dbReference type="EMBL" id="CAI8054692.1"/>
    </source>
</evidence>
<keyword evidence="3" id="KW-0805">Transcription regulation</keyword>
<dbReference type="InterPro" id="IPR032448">
    <property type="entry name" value="SWIRM-assoc"/>
</dbReference>
<dbReference type="Gene3D" id="3.40.50.10190">
    <property type="entry name" value="BRCT domain"/>
    <property type="match status" value="1"/>
</dbReference>
<dbReference type="InterPro" id="IPR001005">
    <property type="entry name" value="SANT/Myb"/>
</dbReference>
<keyword evidence="4" id="KW-0804">Transcription</keyword>
<evidence type="ECO:0000259" key="11">
    <source>
        <dbReference type="PROSITE" id="PS51293"/>
    </source>
</evidence>
<feature type="compositionally biased region" description="Polar residues" evidence="8">
    <location>
        <begin position="1235"/>
        <end position="1244"/>
    </location>
</feature>
<evidence type="ECO:0000256" key="5">
    <source>
        <dbReference type="ARBA" id="ARBA00023242"/>
    </source>
</evidence>
<accession>A0AA35TVI6</accession>
<feature type="region of interest" description="Disordered" evidence="8">
    <location>
        <begin position="294"/>
        <end position="502"/>
    </location>
</feature>
<dbReference type="Pfam" id="PF16496">
    <property type="entry name" value="SWIRM-assoc_2"/>
    <property type="match status" value="1"/>
</dbReference>
<feature type="compositionally biased region" description="Acidic residues" evidence="8">
    <location>
        <begin position="351"/>
        <end position="364"/>
    </location>
</feature>
<dbReference type="SMART" id="SM00717">
    <property type="entry name" value="SANT"/>
    <property type="match status" value="1"/>
</dbReference>
<dbReference type="GO" id="GO:0016514">
    <property type="term" value="C:SWI/SNF complex"/>
    <property type="evidence" value="ECO:0007669"/>
    <property type="project" value="UniProtKB-ARBA"/>
</dbReference>
<feature type="compositionally biased region" description="Pro residues" evidence="8">
    <location>
        <begin position="975"/>
        <end position="984"/>
    </location>
</feature>
<dbReference type="InterPro" id="IPR017884">
    <property type="entry name" value="SANT_dom"/>
</dbReference>
<evidence type="ECO:0000256" key="2">
    <source>
        <dbReference type="ARBA" id="ARBA00022853"/>
    </source>
</evidence>
<feature type="compositionally biased region" description="Polar residues" evidence="8">
    <location>
        <begin position="1004"/>
        <end position="1034"/>
    </location>
</feature>
<dbReference type="InterPro" id="IPR007526">
    <property type="entry name" value="SWIRM"/>
</dbReference>
<feature type="compositionally biased region" description="Basic residues" evidence="8">
    <location>
        <begin position="301"/>
        <end position="310"/>
    </location>
</feature>
<dbReference type="GO" id="GO:0006325">
    <property type="term" value="P:chromatin organization"/>
    <property type="evidence" value="ECO:0007669"/>
    <property type="project" value="UniProtKB-KW"/>
</dbReference>
<proteinExistence type="inferred from homology"/>
<protein>
    <submittedName>
        <fullName evidence="13">SWI/SNF complex subunit SMARCC2</fullName>
    </submittedName>
</protein>
<organism evidence="13 14">
    <name type="scientific">Geodia barretti</name>
    <name type="common">Barrett's horny sponge</name>
    <dbReference type="NCBI Taxonomy" id="519541"/>
    <lineage>
        <taxon>Eukaryota</taxon>
        <taxon>Metazoa</taxon>
        <taxon>Porifera</taxon>
        <taxon>Demospongiae</taxon>
        <taxon>Heteroscleromorpha</taxon>
        <taxon>Tetractinellida</taxon>
        <taxon>Astrophorina</taxon>
        <taxon>Geodiidae</taxon>
        <taxon>Geodia</taxon>
    </lineage>
</organism>
<feature type="compositionally biased region" description="Basic and acidic residues" evidence="8">
    <location>
        <begin position="1245"/>
        <end position="1274"/>
    </location>
</feature>
<dbReference type="InterPro" id="IPR036388">
    <property type="entry name" value="WH-like_DNA-bd_sf"/>
</dbReference>
<feature type="domain" description="Myb-like" evidence="9">
    <location>
        <begin position="682"/>
        <end position="732"/>
    </location>
</feature>
<dbReference type="Gene3D" id="1.10.10.10">
    <property type="entry name" value="Winged helix-like DNA-binding domain superfamily/Winged helix DNA-binding domain"/>
    <property type="match status" value="1"/>
</dbReference>
<comment type="similarity">
    <text evidence="6">Belongs to the SMARCC family.</text>
</comment>
<feature type="compositionally biased region" description="Basic and acidic residues" evidence="8">
    <location>
        <begin position="1282"/>
        <end position="1299"/>
    </location>
</feature>
<evidence type="ECO:0000256" key="4">
    <source>
        <dbReference type="ARBA" id="ARBA00023163"/>
    </source>
</evidence>
<feature type="compositionally biased region" description="Basic residues" evidence="8">
    <location>
        <begin position="321"/>
        <end position="335"/>
    </location>
</feature>
<gene>
    <name evidence="13" type="ORF">GBAR_LOCUS29831</name>
</gene>
<comment type="subcellular location">
    <subcellularLocation>
        <location evidence="1">Nucleus</location>
    </subcellularLocation>
</comment>
<feature type="coiled-coil region" evidence="7">
    <location>
        <begin position="920"/>
        <end position="951"/>
    </location>
</feature>
<evidence type="ECO:0000259" key="9">
    <source>
        <dbReference type="PROSITE" id="PS50090"/>
    </source>
</evidence>
<feature type="region of interest" description="Disordered" evidence="8">
    <location>
        <begin position="964"/>
        <end position="991"/>
    </location>
</feature>
<feature type="compositionally biased region" description="Low complexity" evidence="8">
    <location>
        <begin position="483"/>
        <end position="496"/>
    </location>
</feature>
<dbReference type="FunFam" id="1.10.10.60:FF:000014">
    <property type="entry name" value="SWI/SNF complex subunit SMARCC2 isoform C"/>
    <property type="match status" value="1"/>
</dbReference>
<evidence type="ECO:0000259" key="10">
    <source>
        <dbReference type="PROSITE" id="PS50934"/>
    </source>
</evidence>
<dbReference type="FunFam" id="1.10.10.10:FF:000020">
    <property type="entry name" value="SWI/SNF complex subunit SMARCC2 isoform c"/>
    <property type="match status" value="1"/>
</dbReference>
<dbReference type="PANTHER" id="PTHR15381">
    <property type="entry name" value="CHONDROITIN SULFATE PROTEOGLYCAN 5 -RELATED"/>
    <property type="match status" value="1"/>
</dbReference>
<dbReference type="PROSITE" id="PS50090">
    <property type="entry name" value="MYB_LIKE"/>
    <property type="match status" value="1"/>
</dbReference>
<dbReference type="SUPFAM" id="SSF52113">
    <property type="entry name" value="BRCT domain"/>
    <property type="match status" value="1"/>
</dbReference>
<evidence type="ECO:0000259" key="12">
    <source>
        <dbReference type="PROSITE" id="PS52032"/>
    </source>
</evidence>
<feature type="compositionally biased region" description="Low complexity" evidence="8">
    <location>
        <begin position="414"/>
        <end position="427"/>
    </location>
</feature>